<dbReference type="AlphaFoldDB" id="A0A7V4UFJ6"/>
<feature type="transmembrane region" description="Helical" evidence="1">
    <location>
        <begin position="150"/>
        <end position="168"/>
    </location>
</feature>
<keyword evidence="1" id="KW-1133">Transmembrane helix</keyword>
<sequence length="258" mass="28882">MNHSFRTVALPKEHGAWGYVLEPFVLVLLIAFTKAGLLLLLAAFLFFLAHRPVSLVARVRNNSEWIPMAFWAMVLYVTSGLAILIYIFPVLSSGAVILYGTGLLIMLGYLVFDIYKKKRSLLAEQFVPVALVFMALAGPAQAGWSNQQLAALFFLLLTRPVPTTFYIYTRLRMEKGLEYSKRMVYFSHVLALIYVMLAAGLGLIPFSPLFAVLILFYRAVKGISPKRTRVSVKKIGMMEFSYGVVFVVITATGYLFGL</sequence>
<dbReference type="Pfam" id="PF14256">
    <property type="entry name" value="YwiC"/>
    <property type="match status" value="1"/>
</dbReference>
<feature type="transmembrane region" description="Helical" evidence="1">
    <location>
        <begin position="126"/>
        <end position="144"/>
    </location>
</feature>
<dbReference type="Proteomes" id="UP000885779">
    <property type="component" value="Unassembled WGS sequence"/>
</dbReference>
<evidence type="ECO:0000313" key="2">
    <source>
        <dbReference type="EMBL" id="HGY57187.1"/>
    </source>
</evidence>
<accession>A0A7V4UFJ6</accession>
<organism evidence="2">
    <name type="scientific">Caldithrix abyssi</name>
    <dbReference type="NCBI Taxonomy" id="187145"/>
    <lineage>
        <taxon>Bacteria</taxon>
        <taxon>Pseudomonadati</taxon>
        <taxon>Calditrichota</taxon>
        <taxon>Calditrichia</taxon>
        <taxon>Calditrichales</taxon>
        <taxon>Calditrichaceae</taxon>
        <taxon>Caldithrix</taxon>
    </lineage>
</organism>
<protein>
    <recommendedName>
        <fullName evidence="3">YwiC-like family protein</fullName>
    </recommendedName>
</protein>
<name>A0A7V4UFJ6_CALAY</name>
<reference evidence="2" key="1">
    <citation type="journal article" date="2020" name="mSystems">
        <title>Genome- and Community-Level Interaction Insights into Carbon Utilization and Element Cycling Functions of Hydrothermarchaeota in Hydrothermal Sediment.</title>
        <authorList>
            <person name="Zhou Z."/>
            <person name="Liu Y."/>
            <person name="Xu W."/>
            <person name="Pan J."/>
            <person name="Luo Z.H."/>
            <person name="Li M."/>
        </authorList>
    </citation>
    <scope>NUCLEOTIDE SEQUENCE [LARGE SCALE GENOMIC DNA]</scope>
    <source>
        <strain evidence="2">HyVt-577</strain>
    </source>
</reference>
<feature type="transmembrane region" description="Helical" evidence="1">
    <location>
        <begin position="69"/>
        <end position="88"/>
    </location>
</feature>
<dbReference type="InterPro" id="IPR025576">
    <property type="entry name" value="YwiC"/>
</dbReference>
<proteinExistence type="predicted"/>
<keyword evidence="1" id="KW-0812">Transmembrane</keyword>
<gene>
    <name evidence="2" type="ORF">ENK44_15875</name>
</gene>
<feature type="transmembrane region" description="Helical" evidence="1">
    <location>
        <begin position="189"/>
        <end position="220"/>
    </location>
</feature>
<keyword evidence="1" id="KW-0472">Membrane</keyword>
<dbReference type="EMBL" id="DRQG01000148">
    <property type="protein sequence ID" value="HGY57187.1"/>
    <property type="molecule type" value="Genomic_DNA"/>
</dbReference>
<feature type="transmembrane region" description="Helical" evidence="1">
    <location>
        <begin position="240"/>
        <end position="257"/>
    </location>
</feature>
<feature type="transmembrane region" description="Helical" evidence="1">
    <location>
        <begin position="24"/>
        <end position="48"/>
    </location>
</feature>
<feature type="transmembrane region" description="Helical" evidence="1">
    <location>
        <begin position="94"/>
        <end position="114"/>
    </location>
</feature>
<evidence type="ECO:0008006" key="3">
    <source>
        <dbReference type="Google" id="ProtNLM"/>
    </source>
</evidence>
<evidence type="ECO:0000256" key="1">
    <source>
        <dbReference type="SAM" id="Phobius"/>
    </source>
</evidence>
<comment type="caution">
    <text evidence="2">The sequence shown here is derived from an EMBL/GenBank/DDBJ whole genome shotgun (WGS) entry which is preliminary data.</text>
</comment>